<accession>A0A699I4Y6</accession>
<evidence type="ECO:0000313" key="2">
    <source>
        <dbReference type="EMBL" id="GEZ13719.1"/>
    </source>
</evidence>
<dbReference type="EMBL" id="BKCJ010244721">
    <property type="protein sequence ID" value="GEZ13719.1"/>
    <property type="molecule type" value="Genomic_DNA"/>
</dbReference>
<dbReference type="AlphaFoldDB" id="A0A699I4Y6"/>
<keyword evidence="1" id="KW-0175">Coiled coil</keyword>
<feature type="coiled-coil region" evidence="1">
    <location>
        <begin position="20"/>
        <end position="47"/>
    </location>
</feature>
<name>A0A699I4Y6_TANCI</name>
<protein>
    <recommendedName>
        <fullName evidence="3">Reverse transcriptase domain-containing protein</fullName>
    </recommendedName>
</protein>
<evidence type="ECO:0008006" key="3">
    <source>
        <dbReference type="Google" id="ProtNLM"/>
    </source>
</evidence>
<reference evidence="2" key="1">
    <citation type="journal article" date="2019" name="Sci. Rep.">
        <title>Draft genome of Tanacetum cinerariifolium, the natural source of mosquito coil.</title>
        <authorList>
            <person name="Yamashiro T."/>
            <person name="Shiraishi A."/>
            <person name="Satake H."/>
            <person name="Nakayama K."/>
        </authorList>
    </citation>
    <scope>NUCLEOTIDE SEQUENCE</scope>
</reference>
<gene>
    <name evidence="2" type="ORF">Tci_485692</name>
</gene>
<evidence type="ECO:0000256" key="1">
    <source>
        <dbReference type="SAM" id="Coils"/>
    </source>
</evidence>
<sequence>PQEIPEVIHFIESKEWIEIKNELYKIMEAYTKRMNQQREQKALLAAQKEQELCEQKQAAQEKEEPPQNFDFRQLIKEICGTKVCEEQKQNMEDMMLELLEDCRQKELYCIHNDVRDVIESVLNSKLLSINLKSQRLNKEKQEVKNIVEQVPKCRTRLTKCLKNFKVIHNESSISLNKTLQISLVIAIAPVLPTEEPEYSLSMRDEHLSTIPETKSDKVIKSRVENLVPIPSESSDDKLLSNKDVLMIYSNSLFNDEEIIPTKIDPHYFNAESNLLESLLNHDTLIDSSPKFDYLLEEFSGELAHIDPIPPGIEEADFDLEEEIRLVENLLYDNSSPRPPEELNVKINDTFLESLSPLPIPVEDSDSQMEEVDLFLATDDLMPPSIKYDDYDSEGDIHFLEE</sequence>
<organism evidence="2">
    <name type="scientific">Tanacetum cinerariifolium</name>
    <name type="common">Dalmatian daisy</name>
    <name type="synonym">Chrysanthemum cinerariifolium</name>
    <dbReference type="NCBI Taxonomy" id="118510"/>
    <lineage>
        <taxon>Eukaryota</taxon>
        <taxon>Viridiplantae</taxon>
        <taxon>Streptophyta</taxon>
        <taxon>Embryophyta</taxon>
        <taxon>Tracheophyta</taxon>
        <taxon>Spermatophyta</taxon>
        <taxon>Magnoliopsida</taxon>
        <taxon>eudicotyledons</taxon>
        <taxon>Gunneridae</taxon>
        <taxon>Pentapetalae</taxon>
        <taxon>asterids</taxon>
        <taxon>campanulids</taxon>
        <taxon>Asterales</taxon>
        <taxon>Asteraceae</taxon>
        <taxon>Asteroideae</taxon>
        <taxon>Anthemideae</taxon>
        <taxon>Anthemidinae</taxon>
        <taxon>Tanacetum</taxon>
    </lineage>
</organism>
<proteinExistence type="predicted"/>
<feature type="non-terminal residue" evidence="2">
    <location>
        <position position="1"/>
    </location>
</feature>
<comment type="caution">
    <text evidence="2">The sequence shown here is derived from an EMBL/GenBank/DDBJ whole genome shotgun (WGS) entry which is preliminary data.</text>
</comment>